<dbReference type="Pfam" id="PF00892">
    <property type="entry name" value="EamA"/>
    <property type="match status" value="2"/>
</dbReference>
<feature type="transmembrane region" description="Helical" evidence="6">
    <location>
        <begin position="128"/>
        <end position="148"/>
    </location>
</feature>
<gene>
    <name evidence="8" type="ORF">JF544_02300</name>
</gene>
<evidence type="ECO:0000256" key="3">
    <source>
        <dbReference type="ARBA" id="ARBA00022692"/>
    </source>
</evidence>
<evidence type="ECO:0000256" key="6">
    <source>
        <dbReference type="SAM" id="Phobius"/>
    </source>
</evidence>
<dbReference type="SUPFAM" id="SSF103481">
    <property type="entry name" value="Multidrug resistance efflux transporter EmrE"/>
    <property type="match status" value="2"/>
</dbReference>
<evidence type="ECO:0000256" key="2">
    <source>
        <dbReference type="ARBA" id="ARBA00007362"/>
    </source>
</evidence>
<reference evidence="8 9" key="1">
    <citation type="submission" date="2020-12" db="EMBL/GenBank/DDBJ databases">
        <title>Oil enriched cultivation method for isolating marine PHA-producing bacteria.</title>
        <authorList>
            <person name="Zheng W."/>
            <person name="Yu S."/>
            <person name="Huang Y."/>
        </authorList>
    </citation>
    <scope>NUCLEOTIDE SEQUENCE [LARGE SCALE GENOMIC DNA]</scope>
    <source>
        <strain evidence="8 9">SY-2-6</strain>
    </source>
</reference>
<name>A0ABS3DRZ0_9BACI</name>
<dbReference type="EMBL" id="JAEKJY010000001">
    <property type="protein sequence ID" value="MBN8234054.1"/>
    <property type="molecule type" value="Genomic_DNA"/>
</dbReference>
<dbReference type="InterPro" id="IPR000620">
    <property type="entry name" value="EamA_dom"/>
</dbReference>
<evidence type="ECO:0000256" key="5">
    <source>
        <dbReference type="ARBA" id="ARBA00023136"/>
    </source>
</evidence>
<evidence type="ECO:0000313" key="8">
    <source>
        <dbReference type="EMBL" id="MBN8234054.1"/>
    </source>
</evidence>
<feature type="transmembrane region" description="Helical" evidence="6">
    <location>
        <begin position="72"/>
        <end position="88"/>
    </location>
</feature>
<proteinExistence type="inferred from homology"/>
<evidence type="ECO:0000256" key="1">
    <source>
        <dbReference type="ARBA" id="ARBA00004127"/>
    </source>
</evidence>
<dbReference type="PANTHER" id="PTHR32322:SF2">
    <property type="entry name" value="EAMA DOMAIN-CONTAINING PROTEIN"/>
    <property type="match status" value="1"/>
</dbReference>
<evidence type="ECO:0000259" key="7">
    <source>
        <dbReference type="Pfam" id="PF00892"/>
    </source>
</evidence>
<feature type="transmembrane region" description="Helical" evidence="6">
    <location>
        <begin position="275"/>
        <end position="294"/>
    </location>
</feature>
<organism evidence="8 9">
    <name type="scientific">Halobacillus kuroshimensis</name>
    <dbReference type="NCBI Taxonomy" id="302481"/>
    <lineage>
        <taxon>Bacteria</taxon>
        <taxon>Bacillati</taxon>
        <taxon>Bacillota</taxon>
        <taxon>Bacilli</taxon>
        <taxon>Bacillales</taxon>
        <taxon>Bacillaceae</taxon>
        <taxon>Halobacillus</taxon>
    </lineage>
</organism>
<dbReference type="PANTHER" id="PTHR32322">
    <property type="entry name" value="INNER MEMBRANE TRANSPORTER"/>
    <property type="match status" value="1"/>
</dbReference>
<feature type="transmembrane region" description="Helical" evidence="6">
    <location>
        <begin position="248"/>
        <end position="269"/>
    </location>
</feature>
<dbReference type="Proteomes" id="UP000663970">
    <property type="component" value="Unassembled WGS sequence"/>
</dbReference>
<feature type="transmembrane region" description="Helical" evidence="6">
    <location>
        <begin position="160"/>
        <end position="177"/>
    </location>
</feature>
<comment type="caution">
    <text evidence="8">The sequence shown here is derived from an EMBL/GenBank/DDBJ whole genome shotgun (WGS) entry which is preliminary data.</text>
</comment>
<feature type="domain" description="EamA" evidence="7">
    <location>
        <begin position="18"/>
        <end position="145"/>
    </location>
</feature>
<dbReference type="InterPro" id="IPR037185">
    <property type="entry name" value="EmrE-like"/>
</dbReference>
<comment type="subcellular location">
    <subcellularLocation>
        <location evidence="1">Endomembrane system</location>
        <topology evidence="1">Multi-pass membrane protein</topology>
    </subcellularLocation>
</comment>
<evidence type="ECO:0000256" key="4">
    <source>
        <dbReference type="ARBA" id="ARBA00022989"/>
    </source>
</evidence>
<dbReference type="RefSeq" id="WP_206932172.1">
    <property type="nucleotide sequence ID" value="NZ_JAEKJY010000001.1"/>
</dbReference>
<keyword evidence="3 6" id="KW-0812">Transmembrane</keyword>
<protein>
    <submittedName>
        <fullName evidence="8">DMT family transporter</fullName>
    </submittedName>
</protein>
<feature type="transmembrane region" description="Helical" evidence="6">
    <location>
        <begin position="40"/>
        <end position="60"/>
    </location>
</feature>
<dbReference type="InterPro" id="IPR050638">
    <property type="entry name" value="AA-Vitamin_Transporters"/>
</dbReference>
<keyword evidence="9" id="KW-1185">Reference proteome</keyword>
<keyword evidence="4 6" id="KW-1133">Transmembrane helix</keyword>
<sequence>MNVHLPRLFNAYYIAYSALGIIWGTNFLFMKWAAVHISPLQIVFLRVSAGFIPVFLYALLKRQLKFSHLSSIHHFFVMSLLATVIYFYCFAKGTALLNSGIAGALSGAIPIFSTLLTFFALKDERVTIRGVTGVCIGLSGVFIIARPWENGTSSLDVSGVMYMLIGSLSVGASFVYAKKFLSGTAIAPAALTSYQILFAILFLWIFGDLDGLGSIQSDTTALAGVIIGLGIIGTGLAYILYYVIVNQLGAVTASTVTYIPPVVSLLIGALLAGEVILLSDWIAMSIILAGVMVMNRK</sequence>
<comment type="similarity">
    <text evidence="2">Belongs to the EamA transporter family.</text>
</comment>
<feature type="transmembrane region" description="Helical" evidence="6">
    <location>
        <begin position="189"/>
        <end position="207"/>
    </location>
</feature>
<feature type="domain" description="EamA" evidence="7">
    <location>
        <begin position="158"/>
        <end position="295"/>
    </location>
</feature>
<evidence type="ECO:0000313" key="9">
    <source>
        <dbReference type="Proteomes" id="UP000663970"/>
    </source>
</evidence>
<feature type="transmembrane region" description="Helical" evidence="6">
    <location>
        <begin position="12"/>
        <end position="34"/>
    </location>
</feature>
<feature type="transmembrane region" description="Helical" evidence="6">
    <location>
        <begin position="219"/>
        <end position="241"/>
    </location>
</feature>
<keyword evidence="5 6" id="KW-0472">Membrane</keyword>
<feature type="transmembrane region" description="Helical" evidence="6">
    <location>
        <begin position="100"/>
        <end position="121"/>
    </location>
</feature>
<accession>A0ABS3DRZ0</accession>